<dbReference type="PANTHER" id="PTHR36943:SF1">
    <property type="entry name" value="CCHC-TYPE DOMAIN-CONTAINING PROTEIN"/>
    <property type="match status" value="1"/>
</dbReference>
<evidence type="ECO:0000313" key="5">
    <source>
        <dbReference type="Proteomes" id="UP000005237"/>
    </source>
</evidence>
<organism evidence="4 5">
    <name type="scientific">Caenorhabditis japonica</name>
    <dbReference type="NCBI Taxonomy" id="281687"/>
    <lineage>
        <taxon>Eukaryota</taxon>
        <taxon>Metazoa</taxon>
        <taxon>Ecdysozoa</taxon>
        <taxon>Nematoda</taxon>
        <taxon>Chromadorea</taxon>
        <taxon>Rhabditida</taxon>
        <taxon>Rhabditina</taxon>
        <taxon>Rhabditomorpha</taxon>
        <taxon>Rhabditoidea</taxon>
        <taxon>Rhabditidae</taxon>
        <taxon>Peloderinae</taxon>
        <taxon>Caenorhabditis</taxon>
    </lineage>
</organism>
<sequence>MYKKPNIFLALVLRLPGAYITFYYVFTNDWCWRRSNVPVFNCGLAANTAEHMTKAHNQEALTEALAALMTQLASSHELHRQLMEENRALRDAASAAEPPRATAGGTRASNHVRLMADLSRRIQKYSYTIGEPDSFMRWLTRHEPIFEEDGSELSEREKTRLLLGSLEENTFHRFVDSQRDVEDIYDVTFKETVVALTKIFGAQRSLMVQRQACFHISRSSGNWEDPLEYTNHIGQVVAGAKLATMTADEWSVFLFFRGLDAPGDAAAKIYLMQFTEMAERKGETITLSQIHDEWMRFVQIKQQTKIVATSKQNPQAPVEVWKLEARKTKRRENPRFTPKWGSKDRRQPFCEYCKRAGHHISKCFLKRKDEGTETQSIKVDVVNAELSAKRSVRVNVNGKPLQFDLDTGSMITIINSESWNMIGRPPLERVEHHISCANGSEMRVLGRARVTFALKGSEYKGYVYVREKNTNLIGMSWLSQSPLMRKAMDVMVNQIEIPSAGMARLKDNPTVRSGNSQQNTKRTRITPSKPCPDTKKPWAHIYVDFAGPIDGFWFLVVEDSKTKYAEVKLTRKASAAATVDLIEEIFATHGYPDWIVTDNGTQLSSHLFKKMCESHGITHKTTATYCPRSNGAAERFADILKRVIATIKGSASINQRVLNNFLINYRNTRHAALNGATPAECHFSRKIRTTKSSPMLAERASENTEWTHYQNMMKGAYDKRNGARANTFKVDQKVYARVQHGNNRPWGYELDMVNSGRSPRVVGQGVFGSSPAAHDTSRSDGFGRVNRGNQKIECRSELNEHQSPNSRTFLERKEEVSSPCTQQLESEVQQDVSRVQPAPNLSQSLRRSQRNRRAPVRYDPCLELQSHSEDRAPKRGSAPYSDRAAARSRGLHIASNCRLAPSQGRTKDNFVKGEGVGKARGRPRWY</sequence>
<dbReference type="EnsemblMetazoa" id="CJA07198a.1">
    <property type="protein sequence ID" value="CJA07198a.1"/>
    <property type="gene ID" value="WBGene00126402"/>
</dbReference>
<keyword evidence="5" id="KW-1185">Reference proteome</keyword>
<feature type="compositionally biased region" description="Basic and acidic residues" evidence="1">
    <location>
        <begin position="790"/>
        <end position="800"/>
    </location>
</feature>
<keyword evidence="2" id="KW-0812">Transmembrane</keyword>
<dbReference type="SUPFAM" id="SSF50630">
    <property type="entry name" value="Acid proteases"/>
    <property type="match status" value="1"/>
</dbReference>
<evidence type="ECO:0000256" key="2">
    <source>
        <dbReference type="SAM" id="Phobius"/>
    </source>
</evidence>
<reference evidence="5" key="1">
    <citation type="submission" date="2010-08" db="EMBL/GenBank/DDBJ databases">
        <authorList>
            <consortium name="Caenorhabditis japonica Sequencing Consortium"/>
            <person name="Wilson R.K."/>
        </authorList>
    </citation>
    <scope>NUCLEOTIDE SEQUENCE [LARGE SCALE GENOMIC DNA]</scope>
    <source>
        <strain evidence="5">DF5081</strain>
    </source>
</reference>
<dbReference type="InterPro" id="IPR036397">
    <property type="entry name" value="RNaseH_sf"/>
</dbReference>
<dbReference type="Pfam" id="PF23309">
    <property type="entry name" value="DUF7083"/>
    <property type="match status" value="1"/>
</dbReference>
<dbReference type="Gene3D" id="3.30.420.10">
    <property type="entry name" value="Ribonuclease H-like superfamily/Ribonuclease H"/>
    <property type="match status" value="1"/>
</dbReference>
<dbReference type="GO" id="GO:0003676">
    <property type="term" value="F:nucleic acid binding"/>
    <property type="evidence" value="ECO:0007669"/>
    <property type="project" value="InterPro"/>
</dbReference>
<feature type="transmembrane region" description="Helical" evidence="2">
    <location>
        <begin position="7"/>
        <end position="26"/>
    </location>
</feature>
<dbReference type="AlphaFoldDB" id="A0A8R1HUY4"/>
<dbReference type="Proteomes" id="UP000005237">
    <property type="component" value="Unassembled WGS sequence"/>
</dbReference>
<dbReference type="Pfam" id="PF00665">
    <property type="entry name" value="rve"/>
    <property type="match status" value="1"/>
</dbReference>
<protein>
    <submittedName>
        <fullName evidence="4">Integrase catalytic domain-containing protein</fullName>
    </submittedName>
</protein>
<dbReference type="PANTHER" id="PTHR36943">
    <property type="entry name" value="CCHC-TYPE DOMAIN-CONTAINING PROTEIN"/>
    <property type="match status" value="1"/>
</dbReference>
<feature type="domain" description="Integrase catalytic" evidence="3">
    <location>
        <begin position="533"/>
        <end position="686"/>
    </location>
</feature>
<accession>A0A8R1HUY4</accession>
<dbReference type="InterPro" id="IPR021109">
    <property type="entry name" value="Peptidase_aspartic_dom_sf"/>
</dbReference>
<dbReference type="Gene3D" id="2.40.70.10">
    <property type="entry name" value="Acid Proteases"/>
    <property type="match status" value="1"/>
</dbReference>
<dbReference type="PROSITE" id="PS50994">
    <property type="entry name" value="INTEGRASE"/>
    <property type="match status" value="1"/>
</dbReference>
<evidence type="ECO:0000259" key="3">
    <source>
        <dbReference type="PROSITE" id="PS50994"/>
    </source>
</evidence>
<dbReference type="InterPro" id="IPR001584">
    <property type="entry name" value="Integrase_cat-core"/>
</dbReference>
<dbReference type="GO" id="GO:0015074">
    <property type="term" value="P:DNA integration"/>
    <property type="evidence" value="ECO:0007669"/>
    <property type="project" value="InterPro"/>
</dbReference>
<feature type="compositionally biased region" description="Polar residues" evidence="1">
    <location>
        <begin position="510"/>
        <end position="520"/>
    </location>
</feature>
<feature type="compositionally biased region" description="Basic and acidic residues" evidence="1">
    <location>
        <begin position="905"/>
        <end position="917"/>
    </location>
</feature>
<feature type="region of interest" description="Disordered" evidence="1">
    <location>
        <begin position="904"/>
        <end position="926"/>
    </location>
</feature>
<keyword evidence="2" id="KW-0472">Membrane</keyword>
<dbReference type="InterPro" id="IPR055510">
    <property type="entry name" value="DUF7083"/>
</dbReference>
<keyword evidence="2" id="KW-1133">Transmembrane helix</keyword>
<feature type="region of interest" description="Disordered" evidence="1">
    <location>
        <begin position="761"/>
        <end position="889"/>
    </location>
</feature>
<evidence type="ECO:0000256" key="1">
    <source>
        <dbReference type="SAM" id="MobiDB-lite"/>
    </source>
</evidence>
<feature type="region of interest" description="Disordered" evidence="1">
    <location>
        <begin position="506"/>
        <end position="530"/>
    </location>
</feature>
<feature type="compositionally biased region" description="Polar residues" evidence="1">
    <location>
        <begin position="818"/>
        <end position="833"/>
    </location>
</feature>
<name>A0A8R1HUY4_CAEJA</name>
<dbReference type="Pfam" id="PF13650">
    <property type="entry name" value="Asp_protease_2"/>
    <property type="match status" value="1"/>
</dbReference>
<proteinExistence type="predicted"/>
<dbReference type="InterPro" id="IPR012337">
    <property type="entry name" value="RNaseH-like_sf"/>
</dbReference>
<dbReference type="SUPFAM" id="SSF53098">
    <property type="entry name" value="Ribonuclease H-like"/>
    <property type="match status" value="1"/>
</dbReference>
<reference evidence="4" key="2">
    <citation type="submission" date="2022-06" db="UniProtKB">
        <authorList>
            <consortium name="EnsemblMetazoa"/>
        </authorList>
    </citation>
    <scope>IDENTIFICATION</scope>
    <source>
        <strain evidence="4">DF5081</strain>
    </source>
</reference>
<evidence type="ECO:0000313" key="4">
    <source>
        <dbReference type="EnsemblMetazoa" id="CJA07198a.1"/>
    </source>
</evidence>